<keyword evidence="9" id="KW-0520">NAD</keyword>
<keyword evidence="5" id="KW-0285">Flavoprotein</keyword>
<evidence type="ECO:0000256" key="12">
    <source>
        <dbReference type="ARBA" id="ARBA00057099"/>
    </source>
</evidence>
<dbReference type="AlphaFoldDB" id="A0A6J5TW21"/>
<evidence type="ECO:0000256" key="10">
    <source>
        <dbReference type="ARBA" id="ARBA00047678"/>
    </source>
</evidence>
<dbReference type="PANTHER" id="PTHR30543">
    <property type="entry name" value="CHROMATE REDUCTASE"/>
    <property type="match status" value="1"/>
</dbReference>
<evidence type="ECO:0000256" key="6">
    <source>
        <dbReference type="ARBA" id="ARBA00022643"/>
    </source>
</evidence>
<gene>
    <name evidence="14" type="ORF">CURHAP_LOCUS11592</name>
</gene>
<proteinExistence type="inferred from homology"/>
<feature type="domain" description="NADPH-dependent FMN reductase-like" evidence="13">
    <location>
        <begin position="14"/>
        <end position="158"/>
    </location>
</feature>
<comment type="cofactor">
    <cofactor evidence="1">
        <name>FMN</name>
        <dbReference type="ChEBI" id="CHEBI:58210"/>
    </cofactor>
</comment>
<accession>A0A6J5TW21</accession>
<evidence type="ECO:0000256" key="5">
    <source>
        <dbReference type="ARBA" id="ARBA00022630"/>
    </source>
</evidence>
<evidence type="ECO:0000256" key="3">
    <source>
        <dbReference type="ARBA" id="ARBA00011881"/>
    </source>
</evidence>
<evidence type="ECO:0000259" key="13">
    <source>
        <dbReference type="Pfam" id="PF03358"/>
    </source>
</evidence>
<dbReference type="Gene3D" id="3.40.50.360">
    <property type="match status" value="1"/>
</dbReference>
<evidence type="ECO:0000256" key="9">
    <source>
        <dbReference type="ARBA" id="ARBA00023027"/>
    </source>
</evidence>
<evidence type="ECO:0000313" key="15">
    <source>
        <dbReference type="Proteomes" id="UP000507222"/>
    </source>
</evidence>
<dbReference type="InterPro" id="IPR050712">
    <property type="entry name" value="NAD(P)H-dep_reductase"/>
</dbReference>
<reference evidence="14 15" key="1">
    <citation type="submission" date="2020-05" db="EMBL/GenBank/DDBJ databases">
        <authorList>
            <person name="Campoy J."/>
            <person name="Schneeberger K."/>
            <person name="Spophaly S."/>
        </authorList>
    </citation>
    <scope>NUCLEOTIDE SEQUENCE [LARGE SCALE GENOMIC DNA]</scope>
    <source>
        <strain evidence="14">PruArmRojPasFocal</strain>
    </source>
</reference>
<evidence type="ECO:0000256" key="8">
    <source>
        <dbReference type="ARBA" id="ARBA00023002"/>
    </source>
</evidence>
<keyword evidence="6" id="KW-0288">FMN</keyword>
<evidence type="ECO:0000256" key="11">
    <source>
        <dbReference type="ARBA" id="ARBA00048983"/>
    </source>
</evidence>
<dbReference type="EC" id="1.6.5.2" evidence="4"/>
<evidence type="ECO:0000313" key="14">
    <source>
        <dbReference type="EMBL" id="CAB4268280.1"/>
    </source>
</evidence>
<dbReference type="SUPFAM" id="SSF52218">
    <property type="entry name" value="Flavoproteins"/>
    <property type="match status" value="1"/>
</dbReference>
<dbReference type="GO" id="GO:0010181">
    <property type="term" value="F:FMN binding"/>
    <property type="evidence" value="ECO:0007669"/>
    <property type="project" value="TreeGrafter"/>
</dbReference>
<comment type="function">
    <text evidence="12">The enzyme apparently serves as a quinone reductase in connection with conjugation reactions of hydroquinones involved in detoxification pathways.</text>
</comment>
<sequence length="199" mass="22115">MERRQLERKQKPLIKVVAICGSLREGSYNRGLIRSAIEISKSSIPGVEIEHVEIAELPMLNTDLEGEGNFPPVVEAFRQKILAADSILFASPEYKYSVSAPLKNALDWASRTPNVWGDKAAAIISAFGGSGGARSQYHLRQIGVFLDLHFINKPEFCLKALEPPAKFDKNANLIDVQSRENLKQVLLSLQAFTLRLQGR</sequence>
<comment type="subunit">
    <text evidence="3">Homotetramer.</text>
</comment>
<keyword evidence="7" id="KW-0521">NADP</keyword>
<dbReference type="PANTHER" id="PTHR30543:SF21">
    <property type="entry name" value="NAD(P)H-DEPENDENT FMN REDUCTASE LOT6"/>
    <property type="match status" value="1"/>
</dbReference>
<evidence type="ECO:0000256" key="7">
    <source>
        <dbReference type="ARBA" id="ARBA00022857"/>
    </source>
</evidence>
<name>A0A6J5TW21_PRUAR</name>
<dbReference type="Proteomes" id="UP000507222">
    <property type="component" value="Unassembled WGS sequence"/>
</dbReference>
<evidence type="ECO:0000256" key="1">
    <source>
        <dbReference type="ARBA" id="ARBA00001917"/>
    </source>
</evidence>
<comment type="catalytic activity">
    <reaction evidence="11">
        <text>a quinone + NADPH + H(+) = a quinol + NADP(+)</text>
        <dbReference type="Rhea" id="RHEA:46164"/>
        <dbReference type="ChEBI" id="CHEBI:15378"/>
        <dbReference type="ChEBI" id="CHEBI:24646"/>
        <dbReference type="ChEBI" id="CHEBI:57783"/>
        <dbReference type="ChEBI" id="CHEBI:58349"/>
        <dbReference type="ChEBI" id="CHEBI:132124"/>
        <dbReference type="EC" id="1.6.5.2"/>
    </reaction>
</comment>
<protein>
    <recommendedName>
        <fullName evidence="4">NAD(P)H dehydrogenase (quinone)</fullName>
        <ecNumber evidence="4">1.6.5.2</ecNumber>
    </recommendedName>
</protein>
<dbReference type="GO" id="GO:0003955">
    <property type="term" value="F:NAD(P)H dehydrogenase (quinone) activity"/>
    <property type="evidence" value="ECO:0007669"/>
    <property type="project" value="UniProtKB-EC"/>
</dbReference>
<evidence type="ECO:0000256" key="2">
    <source>
        <dbReference type="ARBA" id="ARBA00005990"/>
    </source>
</evidence>
<dbReference type="GO" id="GO:0005829">
    <property type="term" value="C:cytosol"/>
    <property type="evidence" value="ECO:0007669"/>
    <property type="project" value="TreeGrafter"/>
</dbReference>
<dbReference type="FunFam" id="3.40.50.360:FF:000031">
    <property type="entry name" value="NADPH:quinone oxidoreductase"/>
    <property type="match status" value="1"/>
</dbReference>
<comment type="catalytic activity">
    <reaction evidence="10">
        <text>a quinone + NADH + H(+) = a quinol + NAD(+)</text>
        <dbReference type="Rhea" id="RHEA:46160"/>
        <dbReference type="ChEBI" id="CHEBI:15378"/>
        <dbReference type="ChEBI" id="CHEBI:24646"/>
        <dbReference type="ChEBI" id="CHEBI:57540"/>
        <dbReference type="ChEBI" id="CHEBI:57945"/>
        <dbReference type="ChEBI" id="CHEBI:132124"/>
        <dbReference type="EC" id="1.6.5.2"/>
    </reaction>
</comment>
<keyword evidence="8" id="KW-0560">Oxidoreductase</keyword>
<dbReference type="InterPro" id="IPR005025">
    <property type="entry name" value="FMN_Rdtase-like_dom"/>
</dbReference>
<evidence type="ECO:0000256" key="4">
    <source>
        <dbReference type="ARBA" id="ARBA00012648"/>
    </source>
</evidence>
<dbReference type="Pfam" id="PF03358">
    <property type="entry name" value="FMN_red"/>
    <property type="match status" value="1"/>
</dbReference>
<organism evidence="14 15">
    <name type="scientific">Prunus armeniaca</name>
    <name type="common">Apricot</name>
    <name type="synonym">Armeniaca vulgaris</name>
    <dbReference type="NCBI Taxonomy" id="36596"/>
    <lineage>
        <taxon>Eukaryota</taxon>
        <taxon>Viridiplantae</taxon>
        <taxon>Streptophyta</taxon>
        <taxon>Embryophyta</taxon>
        <taxon>Tracheophyta</taxon>
        <taxon>Spermatophyta</taxon>
        <taxon>Magnoliopsida</taxon>
        <taxon>eudicotyledons</taxon>
        <taxon>Gunneridae</taxon>
        <taxon>Pentapetalae</taxon>
        <taxon>rosids</taxon>
        <taxon>fabids</taxon>
        <taxon>Rosales</taxon>
        <taxon>Rosaceae</taxon>
        <taxon>Amygdaloideae</taxon>
        <taxon>Amygdaleae</taxon>
        <taxon>Prunus</taxon>
    </lineage>
</organism>
<dbReference type="InterPro" id="IPR029039">
    <property type="entry name" value="Flavoprotein-like_sf"/>
</dbReference>
<comment type="similarity">
    <text evidence="2">Belongs to the SsuE family.</text>
</comment>
<dbReference type="EMBL" id="CAEKDK010000002">
    <property type="protein sequence ID" value="CAB4268280.1"/>
    <property type="molecule type" value="Genomic_DNA"/>
</dbReference>